<keyword evidence="8" id="KW-0285">Flavoprotein</keyword>
<dbReference type="Gene3D" id="1.10.1200.10">
    <property type="entry name" value="ACP-like"/>
    <property type="match status" value="6"/>
</dbReference>
<dbReference type="InterPro" id="IPR001242">
    <property type="entry name" value="Condensation_dom"/>
</dbReference>
<feature type="domain" description="Carrier" evidence="16">
    <location>
        <begin position="4941"/>
        <end position="5017"/>
    </location>
</feature>
<evidence type="ECO:0000313" key="17">
    <source>
        <dbReference type="EMBL" id="KAK0744558.1"/>
    </source>
</evidence>
<dbReference type="CDD" id="cd19542">
    <property type="entry name" value="CT_NRPS-like"/>
    <property type="match status" value="1"/>
</dbReference>
<dbReference type="SUPFAM" id="SSF47336">
    <property type="entry name" value="ACP-like"/>
    <property type="match status" value="6"/>
</dbReference>
<evidence type="ECO:0000259" key="16">
    <source>
        <dbReference type="PROSITE" id="PS50075"/>
    </source>
</evidence>
<dbReference type="SUPFAM" id="SSF52777">
    <property type="entry name" value="CoA-dependent acyltransferases"/>
    <property type="match status" value="12"/>
</dbReference>
<dbReference type="FunFam" id="3.30.300.30:FF:000033">
    <property type="entry name" value="Nonribosomal siderophore peptide synthase SidC"/>
    <property type="match status" value="1"/>
</dbReference>
<reference evidence="17" key="1">
    <citation type="submission" date="2023-06" db="EMBL/GenBank/DDBJ databases">
        <title>Genome-scale phylogeny and comparative genomics of the fungal order Sordariales.</title>
        <authorList>
            <consortium name="Lawrence Berkeley National Laboratory"/>
            <person name="Hensen N."/>
            <person name="Bonometti L."/>
            <person name="Westerberg I."/>
            <person name="Brannstrom I.O."/>
            <person name="Guillou S."/>
            <person name="Cros-Aarteil S."/>
            <person name="Calhoun S."/>
            <person name="Haridas S."/>
            <person name="Kuo A."/>
            <person name="Mondo S."/>
            <person name="Pangilinan J."/>
            <person name="Riley R."/>
            <person name="Labutti K."/>
            <person name="Andreopoulos B."/>
            <person name="Lipzen A."/>
            <person name="Chen C."/>
            <person name="Yanf M."/>
            <person name="Daum C."/>
            <person name="Ng V."/>
            <person name="Clum A."/>
            <person name="Steindorff A."/>
            <person name="Ohm R."/>
            <person name="Martin F."/>
            <person name="Silar P."/>
            <person name="Natvig D."/>
            <person name="Lalanne C."/>
            <person name="Gautier V."/>
            <person name="Ament-Velasquez S.L."/>
            <person name="Kruys A."/>
            <person name="Hutchinson M.I."/>
            <person name="Powell A.J."/>
            <person name="Barry K."/>
            <person name="Miller A.N."/>
            <person name="Grigoriev I.V."/>
            <person name="Debuchy R."/>
            <person name="Gladieux P."/>
            <person name="Thoren M.H."/>
            <person name="Johannesson H."/>
        </authorList>
    </citation>
    <scope>NUCLEOTIDE SEQUENCE</scope>
    <source>
        <strain evidence="17">CBS 540.89</strain>
    </source>
</reference>
<keyword evidence="5" id="KW-0596">Phosphopantetheine</keyword>
<comment type="pathway">
    <text evidence="2">Siderophore biosynthesis.</text>
</comment>
<dbReference type="PROSITE" id="PS00012">
    <property type="entry name" value="PHOSPHOPANTETHEINE"/>
    <property type="match status" value="5"/>
</dbReference>
<dbReference type="InterPro" id="IPR023213">
    <property type="entry name" value="CAT-like_dom_sf"/>
</dbReference>
<dbReference type="GO" id="GO:0031169">
    <property type="term" value="P:ferrichrome biosynthetic process"/>
    <property type="evidence" value="ECO:0007669"/>
    <property type="project" value="UniProtKB-ARBA"/>
</dbReference>
<comment type="catalytic activity">
    <reaction evidence="14">
        <text>L-ornithine + NADH + O2 = N(5)-hydroxy-L-ornithine + NAD(+) + H2O</text>
        <dbReference type="Rhea" id="RHEA:41512"/>
        <dbReference type="ChEBI" id="CHEBI:15377"/>
        <dbReference type="ChEBI" id="CHEBI:15379"/>
        <dbReference type="ChEBI" id="CHEBI:46911"/>
        <dbReference type="ChEBI" id="CHEBI:57540"/>
        <dbReference type="ChEBI" id="CHEBI:57945"/>
        <dbReference type="ChEBI" id="CHEBI:78275"/>
        <dbReference type="EC" id="1.14.13.196"/>
    </reaction>
</comment>
<dbReference type="Pfam" id="PF00668">
    <property type="entry name" value="Condensation"/>
    <property type="match status" value="6"/>
</dbReference>
<feature type="domain" description="Carrier" evidence="16">
    <location>
        <begin position="1037"/>
        <end position="1110"/>
    </location>
</feature>
<dbReference type="GO" id="GO:0016874">
    <property type="term" value="F:ligase activity"/>
    <property type="evidence" value="ECO:0007669"/>
    <property type="project" value="UniProtKB-KW"/>
</dbReference>
<evidence type="ECO:0000256" key="13">
    <source>
        <dbReference type="ARBA" id="ARBA00047598"/>
    </source>
</evidence>
<evidence type="ECO:0000256" key="14">
    <source>
        <dbReference type="ARBA" id="ARBA00049248"/>
    </source>
</evidence>
<dbReference type="InterPro" id="IPR020806">
    <property type="entry name" value="PKS_PP-bd"/>
</dbReference>
<dbReference type="EMBL" id="JAUKTV010000002">
    <property type="protein sequence ID" value="KAK0744558.1"/>
    <property type="molecule type" value="Genomic_DNA"/>
</dbReference>
<evidence type="ECO:0000256" key="6">
    <source>
        <dbReference type="ARBA" id="ARBA00022553"/>
    </source>
</evidence>
<dbReference type="SMART" id="SM00823">
    <property type="entry name" value="PKS_PP"/>
    <property type="match status" value="5"/>
</dbReference>
<dbReference type="SUPFAM" id="SSF51905">
    <property type="entry name" value="FAD/NAD(P)-binding domain"/>
    <property type="match status" value="2"/>
</dbReference>
<dbReference type="GO" id="GO:0016491">
    <property type="term" value="F:oxidoreductase activity"/>
    <property type="evidence" value="ECO:0007669"/>
    <property type="project" value="UniProtKB-KW"/>
</dbReference>
<evidence type="ECO:0000313" key="18">
    <source>
        <dbReference type="Proteomes" id="UP001172159"/>
    </source>
</evidence>
<dbReference type="FunFam" id="3.40.50.980:FF:000001">
    <property type="entry name" value="Non-ribosomal peptide synthetase"/>
    <property type="match status" value="2"/>
</dbReference>
<name>A0AA40ES85_9PEZI</name>
<comment type="catalytic activity">
    <reaction evidence="13">
        <text>L-ornithine + NADPH + O2 = N(5)-hydroxy-L-ornithine + NADP(+) + H2O</text>
        <dbReference type="Rhea" id="RHEA:41508"/>
        <dbReference type="ChEBI" id="CHEBI:15377"/>
        <dbReference type="ChEBI" id="CHEBI:15379"/>
        <dbReference type="ChEBI" id="CHEBI:46911"/>
        <dbReference type="ChEBI" id="CHEBI:57783"/>
        <dbReference type="ChEBI" id="CHEBI:58349"/>
        <dbReference type="ChEBI" id="CHEBI:78275"/>
        <dbReference type="EC" id="1.14.13.196"/>
    </reaction>
</comment>
<proteinExistence type="inferred from homology"/>
<protein>
    <recommendedName>
        <fullName evidence="4">L-ornithine N(5)-monooxygenase [NAD(P)H]</fullName>
        <ecNumber evidence="4">1.14.13.196</ecNumber>
    </recommendedName>
</protein>
<comment type="similarity">
    <text evidence="12">Belongs to the NRP synthetase family.</text>
</comment>
<dbReference type="PROSITE" id="PS00455">
    <property type="entry name" value="AMP_BINDING"/>
    <property type="match status" value="2"/>
</dbReference>
<gene>
    <name evidence="17" type="ORF">B0T21DRAFT_407647</name>
</gene>
<dbReference type="Pfam" id="PF00550">
    <property type="entry name" value="PP-binding"/>
    <property type="match status" value="6"/>
</dbReference>
<dbReference type="InterPro" id="IPR006162">
    <property type="entry name" value="Ppantetheine_attach_site"/>
</dbReference>
<keyword evidence="6" id="KW-0597">Phosphoprotein</keyword>
<feature type="domain" description="Carrier" evidence="16">
    <location>
        <begin position="2667"/>
        <end position="2743"/>
    </location>
</feature>
<dbReference type="InterPro" id="IPR009081">
    <property type="entry name" value="PP-bd_ACP"/>
</dbReference>
<dbReference type="Pfam" id="PF00501">
    <property type="entry name" value="AMP-binding"/>
    <property type="match status" value="3"/>
</dbReference>
<dbReference type="SMART" id="SM01294">
    <property type="entry name" value="PKS_PP_betabranch"/>
    <property type="match status" value="1"/>
</dbReference>
<feature type="domain" description="Carrier" evidence="16">
    <location>
        <begin position="4391"/>
        <end position="4465"/>
    </location>
</feature>
<feature type="domain" description="Carrier" evidence="16">
    <location>
        <begin position="3762"/>
        <end position="3839"/>
    </location>
</feature>
<organism evidence="17 18">
    <name type="scientific">Apiosordaria backusii</name>
    <dbReference type="NCBI Taxonomy" id="314023"/>
    <lineage>
        <taxon>Eukaryota</taxon>
        <taxon>Fungi</taxon>
        <taxon>Dikarya</taxon>
        <taxon>Ascomycota</taxon>
        <taxon>Pezizomycotina</taxon>
        <taxon>Sordariomycetes</taxon>
        <taxon>Sordariomycetidae</taxon>
        <taxon>Sordariales</taxon>
        <taxon>Lasiosphaeriaceae</taxon>
        <taxon>Apiosordaria</taxon>
    </lineage>
</organism>
<feature type="region of interest" description="Disordered" evidence="15">
    <location>
        <begin position="4004"/>
        <end position="4032"/>
    </location>
</feature>
<dbReference type="NCBIfam" id="NF003417">
    <property type="entry name" value="PRK04813.1"/>
    <property type="match status" value="3"/>
</dbReference>
<comment type="caution">
    <text evidence="17">The sequence shown here is derived from an EMBL/GenBank/DDBJ whole genome shotgun (WGS) entry which is preliminary data.</text>
</comment>
<dbReference type="Gene3D" id="3.40.50.12780">
    <property type="entry name" value="N-terminal domain of ligase-like"/>
    <property type="match status" value="3"/>
</dbReference>
<evidence type="ECO:0000256" key="9">
    <source>
        <dbReference type="ARBA" id="ARBA00022827"/>
    </source>
</evidence>
<evidence type="ECO:0000256" key="8">
    <source>
        <dbReference type="ARBA" id="ARBA00022630"/>
    </source>
</evidence>
<dbReference type="SUPFAM" id="SSF56801">
    <property type="entry name" value="Acetyl-CoA synthetase-like"/>
    <property type="match status" value="3"/>
</dbReference>
<dbReference type="CDD" id="cd05918">
    <property type="entry name" value="A_NRPS_SidN3_like"/>
    <property type="match status" value="2"/>
</dbReference>
<dbReference type="Proteomes" id="UP001172159">
    <property type="component" value="Unassembled WGS sequence"/>
</dbReference>
<dbReference type="Gene3D" id="3.50.50.60">
    <property type="entry name" value="FAD/NAD(P)-binding domain"/>
    <property type="match status" value="1"/>
</dbReference>
<dbReference type="FunFam" id="3.30.300.30:FF:000015">
    <property type="entry name" value="Nonribosomal peptide synthase SidD"/>
    <property type="match status" value="1"/>
</dbReference>
<evidence type="ECO:0000256" key="5">
    <source>
        <dbReference type="ARBA" id="ARBA00022450"/>
    </source>
</evidence>
<keyword evidence="10" id="KW-0521">NADP</keyword>
<dbReference type="Gene3D" id="3.30.300.30">
    <property type="match status" value="3"/>
</dbReference>
<evidence type="ECO:0000256" key="15">
    <source>
        <dbReference type="SAM" id="MobiDB-lite"/>
    </source>
</evidence>
<dbReference type="GO" id="GO:0010106">
    <property type="term" value="P:cellular response to iron ion starvation"/>
    <property type="evidence" value="ECO:0007669"/>
    <property type="project" value="UniProtKB-ARBA"/>
</dbReference>
<keyword evidence="7" id="KW-0436">Ligase</keyword>
<dbReference type="InterPro" id="IPR036736">
    <property type="entry name" value="ACP-like_sf"/>
</dbReference>
<evidence type="ECO:0000256" key="2">
    <source>
        <dbReference type="ARBA" id="ARBA00004924"/>
    </source>
</evidence>
<evidence type="ECO:0000256" key="3">
    <source>
        <dbReference type="ARBA" id="ARBA00007588"/>
    </source>
</evidence>
<evidence type="ECO:0000256" key="11">
    <source>
        <dbReference type="ARBA" id="ARBA00023002"/>
    </source>
</evidence>
<dbReference type="InterPro" id="IPR025700">
    <property type="entry name" value="Lys/Orn_oxygenase"/>
</dbReference>
<dbReference type="NCBIfam" id="TIGR01733">
    <property type="entry name" value="AA-adenyl-dom"/>
    <property type="match status" value="2"/>
</dbReference>
<dbReference type="InterPro" id="IPR036188">
    <property type="entry name" value="FAD/NAD-bd_sf"/>
</dbReference>
<dbReference type="GO" id="GO:0005737">
    <property type="term" value="C:cytoplasm"/>
    <property type="evidence" value="ECO:0007669"/>
    <property type="project" value="TreeGrafter"/>
</dbReference>
<feature type="domain" description="Carrier" evidence="16">
    <location>
        <begin position="2112"/>
        <end position="2189"/>
    </location>
</feature>
<dbReference type="PANTHER" id="PTHR45527:SF1">
    <property type="entry name" value="FATTY ACID SYNTHASE"/>
    <property type="match status" value="1"/>
</dbReference>
<dbReference type="PANTHER" id="PTHR45527">
    <property type="entry name" value="NONRIBOSOMAL PEPTIDE SYNTHETASE"/>
    <property type="match status" value="1"/>
</dbReference>
<accession>A0AA40ES85</accession>
<dbReference type="GO" id="GO:0043041">
    <property type="term" value="P:amino acid activation for nonribosomal peptide biosynthetic process"/>
    <property type="evidence" value="ECO:0007669"/>
    <property type="project" value="TreeGrafter"/>
</dbReference>
<dbReference type="InterPro" id="IPR000873">
    <property type="entry name" value="AMP-dep_synth/lig_dom"/>
</dbReference>
<keyword evidence="9" id="KW-0274">FAD</keyword>
<dbReference type="InterPro" id="IPR042099">
    <property type="entry name" value="ANL_N_sf"/>
</dbReference>
<comment type="cofactor">
    <cofactor evidence="1">
        <name>FAD</name>
        <dbReference type="ChEBI" id="CHEBI:57692"/>
    </cofactor>
</comment>
<evidence type="ECO:0000256" key="12">
    <source>
        <dbReference type="ARBA" id="ARBA00029454"/>
    </source>
</evidence>
<dbReference type="Pfam" id="PF13434">
    <property type="entry name" value="Lys_Orn_oxgnase"/>
    <property type="match status" value="1"/>
</dbReference>
<dbReference type="InterPro" id="IPR045851">
    <property type="entry name" value="AMP-bd_C_sf"/>
</dbReference>
<dbReference type="Gene3D" id="3.30.559.10">
    <property type="entry name" value="Chloramphenicol acetyltransferase-like domain"/>
    <property type="match status" value="6"/>
</dbReference>
<evidence type="ECO:0000256" key="4">
    <source>
        <dbReference type="ARBA" id="ARBA00012881"/>
    </source>
</evidence>
<evidence type="ECO:0000256" key="1">
    <source>
        <dbReference type="ARBA" id="ARBA00001974"/>
    </source>
</evidence>
<dbReference type="InterPro" id="IPR010071">
    <property type="entry name" value="AA_adenyl_dom"/>
</dbReference>
<evidence type="ECO:0000256" key="7">
    <source>
        <dbReference type="ARBA" id="ARBA00022598"/>
    </source>
</evidence>
<dbReference type="EC" id="1.14.13.196" evidence="4"/>
<keyword evidence="11" id="KW-0560">Oxidoreductase</keyword>
<dbReference type="GO" id="GO:0031177">
    <property type="term" value="F:phosphopantetheine binding"/>
    <property type="evidence" value="ECO:0007669"/>
    <property type="project" value="InterPro"/>
</dbReference>
<comment type="similarity">
    <text evidence="3">Belongs to the lysine N(6)-hydroxylase/L-ornithine N(5)-oxygenase family.</text>
</comment>
<dbReference type="InterPro" id="IPR020845">
    <property type="entry name" value="AMP-binding_CS"/>
</dbReference>
<keyword evidence="18" id="KW-1185">Reference proteome</keyword>
<dbReference type="PROSITE" id="PS50075">
    <property type="entry name" value="CARRIER"/>
    <property type="match status" value="6"/>
</dbReference>
<evidence type="ECO:0000256" key="10">
    <source>
        <dbReference type="ARBA" id="ARBA00022857"/>
    </source>
</evidence>
<dbReference type="FunFam" id="3.40.50.12780:FF:000024">
    <property type="entry name" value="Nonribosomal siderophore peptide synthase SidC"/>
    <property type="match status" value="2"/>
</dbReference>
<sequence length="5528" mass="610563">MSPHSIDAMDEAETVPQLVNGTSQFPKSQYVTSTEPDAVHDLVCIGFGPASVAIAIAMHDAMEAGKLKQCPKVLFLEKQPQFAWHAGMLLPGAKMQISFVKDLASLRDPRSHFTFLNYLHKNERLIDFINLDTFTPARAEFEDYLRWCASHFEDVVRYQNEVVSVAPVQEEGPAKIFEVTSRNIKTGVTTTYRTRNVIVAAGGQASLPEIFPAHHPRVIHSSQYAQLAPQILGDRSAPVRVAVVGAGQSAAEIFSNIQNLYPNSKTYMVMRSEFLRPSDDSPFINSIFNPEYIDHIYPKSAAYKAKLLHDARATNYSVVRLELIEHLFETMYHQKRTLGADEKKWPHRILAGRELIKVEDKGNGVRIKVASHSNTGVSDGPLLGEEDLDVDLVICATGYKRTAHVDILKGAYGLLPEFDAASEQEQEQTGVPRKDRWVVENASKAQESSKRVIEVGRDYSVRFASGAVAQGSGVWLQGCCEGTHGQRLHTPGDYLMMDLSTTQSHEVDETLSILNHPPTRLAGPSLLHLLVHQASRETAIDFLGDEDHQTSISYTQLHHASNALAATIQARVGPQNDSKQFVVPVLVPQGPNLYIALLAILKAGGAFCPLNLDVPLERAQFILDDVEAKIVITTRELAKRLPPVGESGAIMLLVGEDKPSETPANDPQCRQPKPRDLAYVMYTSGSTGTPKGVGVSHDAATQSLLAHDRHIPPFSRFLQFAAPTFDVSVFEIFFPLFRGKTLVSCTRNAMLDDLPGIIRRMSVDACELTPSVAGSLLRKRGNAPCLRLLLTIGEMLTKPVIEEFGGNDDQTSMLWGMYGPTEAAIHCTVQPSFASSMSTANIGIPFDTVSAFVLRLPESEEEPPDFRVLSRGEVGELAVGGPQVADCYVNRPEMTAKAFIETPYGRLYRTGDKARILPDGTPECLGRIGGGQVKLRGQRLELGELEHAALRTAGCHSAVAAVINSILVLFCAVDQTDGMIDAVEASCRSWLPGFMLPGDIVVMDAFPRLPSGKIDRKGLVAGYTSSHIGSGTTKKAAFRDELEQQLCSLAATALGVEVQPGQNLLQSGLDSLAAIKFASLLRQVGFEIDAIEILKSRTISALHACVAQKTETHGLQPASNVDHASPSFRQVDVAKILSQNEELLKDARHVESAYPCTPLQTSMLAETAANSRAYCNWIRIGFPISCSPAAIRSWFLQLVETNEILRTGFVHHDGGFLQVVFQQLSESCILISDSLVHEFELRDDRDFLTPFRVQILQPKLGEMVDVSVAVQLHHAVYDGWSWDLIMADLTALVRGEQLMERPQFSRVAHYYASPSFNNTSDTAKEFWGEYLRGFQPSALPILRAETTRVPTVFTSLVTVDIKPSELKAALANIQCGVQTIFQASMAWLWSAMVGNEDVIVGTVTSGRTLPISMIEDVMGPCIAAVPLRTDFSQVSSIMDLLVSIQAANRALLEHSTLPLPEIRRAAGIRPGQPIYDVLLVYQQSLYSSREECVGGVKEVEHQDYLETQLLVEVEPRDDDFVLRITSHGNTFPEQQVKALGSCINELASWMSKNLDSKVAGIQTAFSQPLLSIFNPKPKTFDGVPDLAHAIDLVVAKSPDKEALCFAEQISDDLVKTTTLSFAQLNEKANQIASHLREHGLEEGGVVAIIMEKSVLLYAGILAILKSGCAYLPLLPNTPDARIHTILQQAGVTFCLTDKNIRGKLLQEPSLAVIDLDGLDYSSLRAMHTAPTPDPLRVAYVIYTSGSTGVPKGVCVTQLNIVSNLDVLSRIYPVKADSRLLQSCSQAFDVSVFEIFFAWTQGMCLCSGKNDTLFEDLERCIRKLNVTHLSMTPTVASLVDPEKVPAVEFLVTAGEAMTELVAKKWGEKLFQGYGPSETTNICSVKKMGPSQAIQHLGWSFENTSTFVLFKDSDEAVPLGCLGEFCFGGDQVAQGYLAMPDLTSARFIDHPTCGRLYRSGDIGRMLPDGSMVILGRVDEQIKLRGQRVELGEITATLRLSKTVEDCASLFLQRESEGTRDQIVSYFVPSGRQRSEFSVLELDDVLKSEVQSLFRLLICRIPLYMVPSAMVPISVLPTTASGKLDRTRLAVLYRQLSQEYLASVTAQADEEEARGEWTETEQRVAGAVSHALNVPRHEIQRWTPLGTLGLDSISAIQLVRSLHSHLGQRIPISVILQNPNVARLAKALPDFHTKMSVSSKPQDLLPQSLFVSLKEKFQQQATSFENILPCTPLQEGMLAATASKEAYINRMLFLVRGDPGQMEKAWHTMVSRHGILRTCFITTSDRQHPIVQLVLESWHPNWLALDASNTSISQCVLEQINLLSDCIDSLQPMVSLAWIKKGKERYLSFVCHHALYDGVAIERLLYEVEQTYHGLLLPPTPSYATFLQESLTLPESTDRFWATHLSGIKPKLLTDLRPRSEEATTAVKIRQVRLPLSDVGVRIRELGVSLLALVQSSWATALRCMLHTDDVCFGNVVNGRAVSLEGINELVAPCFNTLPVRVNISEVQQSLDLIKRVQKVSTQALEFQFTPLRRIMSLLSQHEIRRLFDTLLLLQHSPRPLDGQVWRLEQDDGEMDIPLVCEVIPDTTTDAVVSWTPPNAYTDSLSNEIHELILDLFVYAVETYLQYPAGRIPSSDNLPQPLRERLGLISHPRPSSRVPTAIKHEDELEEVWSATEIAIRHVFATLSSSDEGHVRRATTIYRLGLDSISAVQIASMLRQSGYQVIASDVIANPTCEGLAHHIMSAKEVKMNSPRYDFANFKSQVQRQLLSLGVLVPNMVEAILPCTPLQASVMAQFVTSGGKDYFNYLSFRFDTPIEVPKVKKAWEAVCIAHPMLRTGLAPVEHQDCAFAMIQYDSHSFAPMIDIFTGRVDGSKSKSDPEPVFDLDQWRFDTRQRVAQLPHERLFAVALVQDTDGVTMHLAIHHALYDAHSLQLILSDLAKALRGLSVAQHTDTEHVVAEILSQISMPSDGIERFWKQKAQHIVVNGFPVMTPLRQASREMMTESLTSSATMTDLEKAVKNAGYSLQAVLQAAWARVLSSYLGEPSVIFGVVLSGRNSEATRNAAFPCIGTLPVIATNTGSNRELLTQMMQDNTEIFSHQHQPLTRIQQWLGYTDTRLFDTLLVYQKLDVDNAETRPWTLIEDQPNIDYPISIEVEALTEDRLKYQVTFFSDVLPREQSQILLQQFDAAVCHLACSPDKHETDLFLAAPDLFSVLPPEEPELSTEVGFLHQFVERQSMETPAATALKFVERFDGDMPVEQTWSYKELNSNGNRVARALAPHVKVGDIVAVYFDKCPEAYFSILGILKAGCAFVALDPGAPASRNEFILRDSSASALLTTEERKRELGFDTSIPVIPINATTLSSLSSEDLVLNPPLESSNVCYCLYTSGTTGTPKGCEITHDNAVQCMLAFRHIFKGKWESDSRWLQFASLHFDVSVLEQYWSWSVGITLVAAPRDVILEDLSGTISRLGITHIDLTPSLARLVHPDDVPSLCKGVFITGGESLKQEILDVWGEKRVIYNFYGPTEATIGVTVYPQVPVNGRASNIGKQFINVGSFVLKPGTDLPVLRGAVGELCVSGRLVGKGYLKREDLTRERFPLLQPFGERVYRTGDLVRVLHDGCFDFLGRADDQVKLRGQRLEIGEINHAIRKGVSEIRDVATLVVRNESQQKDLLVSFVMSDDGSKSKHQQELKLIEGSQAAELCRRARDACRSRLPGYMVPTYVLQLPFIPLSANNKAEIKKLRQLFASIEHDKLISLASSADKASGELSPIGIQIARAIAAMQNIDINTITPGSSIFELGIDSISVLRLSRALKEKELLHASPTVILKNPLVRDLSHALQNKKASSDTESVASARQLVQACSHRFRSHVCKELLVSPDDIQYIAPCSPLQQGMLSRSSDNAYFNTFRFNLAPNVKSELLRKALERTVEAFPILRTKFVETTDGFIQVALKKVKLPWITMFLDSDKPLPHIGTPQLGSLDTPSLDISNPTLETGPVSLDADVPPPQHIDTSPLPIWRSSSDKGNVPLRSGGSPSGSEDLVTEAVMRWRMSWITRNKHCLIQPFEVAYLDNPRHLALHIFHGLYDANSLQLILDRITSEYQGLCKGSTNTWMVSTPSFLEALCYGPLRNFSSSKPFWVQHLQGSLFRPEQTYLNIAPVSVRSDMSFKKLESLTTTLRVTHQAIVQAAWVSVLAKKLSMNPTIGMIVSGRAIDLEGAERVVGPLFNTLPFHARMSYSEDGVPRTWVSLVQQCHEFNTAVLEFQHVALRDIQKWCSGGRPLFDTLFSFQLQDGTALGRSAALWEEVEVEPTPDYPLALEATLGTDGRLSLLLVSQHDACDHKSLLGIMEELRGVLASLPQQLNDRVLEGKFAPVGRHQDNRIEGQLSATQKVTSGFTWTKDASRLRKEIAELAETPVDLVNEKAPIFELGLDSIDMIKLSARLKRHHGLLLTTGELMKAQTIQGMMQLLHSRVDSLDIQADAEVLTEAQPMQSLVDCVRGDALPPTPLQEAMVADMIGSDFQLYFNHDIWRLSPGVDVARFKSAWKTVVQQSGILRTVFMPVEGSEFDFAYCQVLKSEFQGGLIFETKLKSTDELGKVCEAARLRACDGVGESDLLQVTIVTINNSEELFVVLSISHALYDGWSLGLLHQDVRAAYHGKPAVSTEIDRSTLLNQLLLPDRLDASTFWTGFLEGALCTMFPLKTLPGQQGVHRAELLSACAGSKITDFCKSIGITLQVLGQACWASLLAFRTGSLDVTFGVVVSGRDSEELERAMFPTMNTVAVRSVLHGTVSSWLRYMQDNMVSIRPFQHFGLRQAQKLAKSNGPLFNSLFIQQHQPFSSSAENDDTLWTSVGGESAVDYTVCVEMEMSVAGLVWRAACDGAHMSRQDTDDLVAQLDEVLQHIVESADESVLSFSGQKVSICGLPLADLDHQRHEGSEYGGNDGDDAHAAWTSTESTIREILAQVSGIPVESILQSHSIYHLGLDSVSAVKASSALQKRGIKIRFRDFLRAKSISEMATLLQENSSLVSAKQFQAEEEPSVLDGLDISGLLSAAGVDSSAVETTLPATSMQVHMLSVWQNTKGAIFYSDFRYELTGDVDVESIIGAWSTLVAETPILRTLFVPTGTRDVPMLQVVVNHAHWERITHLAPMPKSNKWLTKLKRRLSPDSPAWTSYVSDRRARQPYVSLEAKQHGRKWTLTFKIHHAMYDAASLPTILSRFAAILSGAERKSRFTKSAWEIALTAEYSPKDKVAKKQFWKQYLAGVKSTSLTLKTTTTDQAQPSSPRRRMLQDITNLSGAWSSQPSQQNPWTSLVQHDAIHDVGPLVRLCMSRGTSLQSLFLAVYAKFLSSRIETDAQNDVVFGIYLANRSDDDELLDPPYPTLRLVPLRVRFTDNDADLLDVASRIQDDIHAISSATNATVGLWEVEDWTGVTVDSFVNFIGSAVGKAVSSPQGEVKLVASTLPDQKTVKGRGTDGMEDMDANAVRGSYLTSIDVEVSITGDVMTIGVFGPGEKVGQKEADSAVDNIIEMLKGLIVE</sequence>
<dbReference type="Gene3D" id="3.30.559.30">
    <property type="entry name" value="Nonribosomal peptide synthetase, condensation domain"/>
    <property type="match status" value="6"/>
</dbReference>